<dbReference type="InterPro" id="IPR012334">
    <property type="entry name" value="Pectin_lyas_fold"/>
</dbReference>
<dbReference type="InterPro" id="IPR011050">
    <property type="entry name" value="Pectin_lyase_fold/virulence"/>
</dbReference>
<reference evidence="1 2" key="1">
    <citation type="submission" date="2015-01" db="EMBL/GenBank/DDBJ databases">
        <title>Draft genome of the acidophilic iron oxidizer Acidithrix ferrooxidans strain Py-F3.</title>
        <authorList>
            <person name="Poehlein A."/>
            <person name="Eisen S."/>
            <person name="Schloemann M."/>
            <person name="Johnson B.D."/>
            <person name="Daniel R."/>
            <person name="Muehling M."/>
        </authorList>
    </citation>
    <scope>NUCLEOTIDE SEQUENCE [LARGE SCALE GENOMIC DNA]</scope>
    <source>
        <strain evidence="1 2">Py-F3</strain>
    </source>
</reference>
<evidence type="ECO:0000313" key="1">
    <source>
        <dbReference type="EMBL" id="KJF15477.1"/>
    </source>
</evidence>
<dbReference type="Gene3D" id="2.60.40.10">
    <property type="entry name" value="Immunoglobulins"/>
    <property type="match status" value="1"/>
</dbReference>
<dbReference type="STRING" id="1280514.AXFE_36800"/>
<evidence type="ECO:0000313" key="2">
    <source>
        <dbReference type="Proteomes" id="UP000032360"/>
    </source>
</evidence>
<sequence>MSKLPKLHRKPFSGYSNSKKVSFARSTFGVISFVSRSFKRIALSLICLVGAIGFSTISPSGASTGTTSSNTILYAAASSTGIGNCADANDACDLATALTKVTAGETIDLVTPGSTNSYEGNFTLNTNGTSLTAPITIQPAPGVTNPTLDGNNSGTVLTINTNVYVNLIGVTITGGQAAGGGINNSGTLTATNDTISNNKAYGGQGGGIYNSGTLTATNSTISKNSALGGGQGGGIYNSGTLTATNSTISKNSALGGGQGGGIMNFGSLTATNDTISNNSADYGGGIMNFGSLTATNDTISHNSDGLGGAIENGGPTFTLAASIVADQASGPDCAGSLPITDAGYNLADGSSCGLSLSNHSLSNTPITLPSLNSNGGPTQTIAIDQNSPAYNAIPVDTGLCGPTATVGKSLVPNGITVPSTDQRGYQRPESSNPNFCSIGSYQYTYAPIITSISPSGTYAPGSVVTVTGSNFFNTKNLSDITGITIDNVAVVTYSVNSNTSITLTVPSGIITSTDSPLVISNSDGPSLAYSISTVASPSTLYVSQKGSDKK</sequence>
<gene>
    <name evidence="1" type="ORF">AXFE_36800</name>
</gene>
<keyword evidence="2" id="KW-1185">Reference proteome</keyword>
<dbReference type="EMBL" id="JXYS01000159">
    <property type="protein sequence ID" value="KJF15477.1"/>
    <property type="molecule type" value="Genomic_DNA"/>
</dbReference>
<dbReference type="SUPFAM" id="SSF81296">
    <property type="entry name" value="E set domains"/>
    <property type="match status" value="1"/>
</dbReference>
<organism evidence="1 2">
    <name type="scientific">Acidithrix ferrooxidans</name>
    <dbReference type="NCBI Taxonomy" id="1280514"/>
    <lineage>
        <taxon>Bacteria</taxon>
        <taxon>Bacillati</taxon>
        <taxon>Actinomycetota</taxon>
        <taxon>Acidimicrobiia</taxon>
        <taxon>Acidimicrobiales</taxon>
        <taxon>Acidimicrobiaceae</taxon>
        <taxon>Acidithrix</taxon>
    </lineage>
</organism>
<dbReference type="InterPro" id="IPR013783">
    <property type="entry name" value="Ig-like_fold"/>
</dbReference>
<comment type="caution">
    <text evidence="1">The sequence shown here is derived from an EMBL/GenBank/DDBJ whole genome shotgun (WGS) entry which is preliminary data.</text>
</comment>
<dbReference type="Gene3D" id="2.160.20.10">
    <property type="entry name" value="Single-stranded right-handed beta-helix, Pectin lyase-like"/>
    <property type="match status" value="1"/>
</dbReference>
<dbReference type="NCBIfam" id="NF041518">
    <property type="entry name" value="choice_anch_Q"/>
    <property type="match status" value="1"/>
</dbReference>
<dbReference type="InterPro" id="IPR059226">
    <property type="entry name" value="Choice_anch_Q_dom"/>
</dbReference>
<dbReference type="CDD" id="cd00102">
    <property type="entry name" value="IPT"/>
    <property type="match status" value="1"/>
</dbReference>
<dbReference type="InterPro" id="IPR014756">
    <property type="entry name" value="Ig_E-set"/>
</dbReference>
<proteinExistence type="predicted"/>
<dbReference type="SUPFAM" id="SSF51126">
    <property type="entry name" value="Pectin lyase-like"/>
    <property type="match status" value="1"/>
</dbReference>
<dbReference type="Proteomes" id="UP000032360">
    <property type="component" value="Unassembled WGS sequence"/>
</dbReference>
<protein>
    <recommendedName>
        <fullName evidence="3">IPT/TIG domain protein</fullName>
    </recommendedName>
</protein>
<accession>A0A0D8HCG3</accession>
<dbReference type="AlphaFoldDB" id="A0A0D8HCG3"/>
<dbReference type="PATRIC" id="fig|1280514.3.peg.4953"/>
<dbReference type="GO" id="GO:0005975">
    <property type="term" value="P:carbohydrate metabolic process"/>
    <property type="evidence" value="ECO:0007669"/>
    <property type="project" value="UniProtKB-ARBA"/>
</dbReference>
<evidence type="ECO:0008006" key="3">
    <source>
        <dbReference type="Google" id="ProtNLM"/>
    </source>
</evidence>
<name>A0A0D8HCG3_9ACTN</name>